<sequence length="121" mass="13657">MQGTTLLPAECPGTERGRMLQFVSTCVAVHLLRKTVSLQVAVAEESVMWENVRKTDGFRKYCLESQDLWARCVVLLPQQQAMFLALIVALAKPKDTRARVVEHSHCQLPFFGYVEHGGNRL</sequence>
<proteinExistence type="predicted"/>
<dbReference type="AlphaFoldDB" id="A0A8H7CE92"/>
<dbReference type="EMBL" id="JACAZI010000027">
    <property type="protein sequence ID" value="KAF7334015.1"/>
    <property type="molecule type" value="Genomic_DNA"/>
</dbReference>
<accession>A0A8H7CE92</accession>
<keyword evidence="2" id="KW-1185">Reference proteome</keyword>
<gene>
    <name evidence="1" type="ORF">MVEN_02306700</name>
</gene>
<dbReference type="Proteomes" id="UP000620124">
    <property type="component" value="Unassembled WGS sequence"/>
</dbReference>
<comment type="caution">
    <text evidence="1">The sequence shown here is derived from an EMBL/GenBank/DDBJ whole genome shotgun (WGS) entry which is preliminary data.</text>
</comment>
<protein>
    <submittedName>
        <fullName evidence="1">Uncharacterized protein</fullName>
    </submittedName>
</protein>
<name>A0A8H7CE92_9AGAR</name>
<evidence type="ECO:0000313" key="2">
    <source>
        <dbReference type="Proteomes" id="UP000620124"/>
    </source>
</evidence>
<organism evidence="1 2">
    <name type="scientific">Mycena venus</name>
    <dbReference type="NCBI Taxonomy" id="2733690"/>
    <lineage>
        <taxon>Eukaryota</taxon>
        <taxon>Fungi</taxon>
        <taxon>Dikarya</taxon>
        <taxon>Basidiomycota</taxon>
        <taxon>Agaricomycotina</taxon>
        <taxon>Agaricomycetes</taxon>
        <taxon>Agaricomycetidae</taxon>
        <taxon>Agaricales</taxon>
        <taxon>Marasmiineae</taxon>
        <taxon>Mycenaceae</taxon>
        <taxon>Mycena</taxon>
    </lineage>
</organism>
<reference evidence="1" key="1">
    <citation type="submission" date="2020-05" db="EMBL/GenBank/DDBJ databases">
        <title>Mycena genomes resolve the evolution of fungal bioluminescence.</title>
        <authorList>
            <person name="Tsai I.J."/>
        </authorList>
    </citation>
    <scope>NUCLEOTIDE SEQUENCE</scope>
    <source>
        <strain evidence="1">CCC161011</strain>
    </source>
</reference>
<evidence type="ECO:0000313" key="1">
    <source>
        <dbReference type="EMBL" id="KAF7334015.1"/>
    </source>
</evidence>